<dbReference type="AlphaFoldDB" id="A0A918VLW7"/>
<dbReference type="InterPro" id="IPR056906">
    <property type="entry name" value="ORF2/G2P_dom"/>
</dbReference>
<protein>
    <recommendedName>
        <fullName evidence="1">Replication-associated protein ORF2/G2P domain-containing protein</fullName>
    </recommendedName>
</protein>
<dbReference type="EMBL" id="BMZE01000001">
    <property type="protein sequence ID" value="GHA11888.1"/>
    <property type="molecule type" value="Genomic_DNA"/>
</dbReference>
<evidence type="ECO:0000259" key="1">
    <source>
        <dbReference type="Pfam" id="PF23343"/>
    </source>
</evidence>
<sequence length="306" mass="35569">MCLAPNTLPDGTEVACRECKQCRQRAINDWVGRNIAESKTAKATTAVTLTYGRSKANDADHERAVLLTYSDVQKYFKLLRRHGYPVRYFVTGEYGSTKGRAHWHIMLYWQKAVPDHVLDQNFMEEHWPHGWSFWTNPTSHAVRYNCKYIQKDMTDDARQGVLAMSKKPPLGAKYFEGLAEQYARQGLAPQSPVYTFPDIRGQRADGTTYTVPFVLTNRSAELFLGHYVRTWRELYGRRHMPNSEYVEEYLDKIARKEIEAERPFVMPERARPVVAYDVYDWEQDFHCQHVAELLTYIKGDMPIGKA</sequence>
<proteinExistence type="predicted"/>
<feature type="domain" description="Replication-associated protein ORF2/G2P" evidence="1">
    <location>
        <begin position="46"/>
        <end position="152"/>
    </location>
</feature>
<reference evidence="2" key="2">
    <citation type="submission" date="2020-09" db="EMBL/GenBank/DDBJ databases">
        <authorList>
            <person name="Sun Q."/>
            <person name="Kim S."/>
        </authorList>
    </citation>
    <scope>NUCLEOTIDE SEQUENCE</scope>
    <source>
        <strain evidence="2">KCTC 32437</strain>
    </source>
</reference>
<evidence type="ECO:0000313" key="3">
    <source>
        <dbReference type="Proteomes" id="UP000646579"/>
    </source>
</evidence>
<organism evidence="2 3">
    <name type="scientific">Devosia pacifica</name>
    <dbReference type="NCBI Taxonomy" id="1335967"/>
    <lineage>
        <taxon>Bacteria</taxon>
        <taxon>Pseudomonadati</taxon>
        <taxon>Pseudomonadota</taxon>
        <taxon>Alphaproteobacteria</taxon>
        <taxon>Hyphomicrobiales</taxon>
        <taxon>Devosiaceae</taxon>
        <taxon>Devosia</taxon>
    </lineage>
</organism>
<name>A0A918VLW7_9HYPH</name>
<gene>
    <name evidence="2" type="ORF">GCM10007989_02800</name>
</gene>
<dbReference type="Pfam" id="PF23343">
    <property type="entry name" value="REP_ORF2-G2P"/>
    <property type="match status" value="1"/>
</dbReference>
<evidence type="ECO:0000313" key="2">
    <source>
        <dbReference type="EMBL" id="GHA11888.1"/>
    </source>
</evidence>
<dbReference type="Proteomes" id="UP000646579">
    <property type="component" value="Unassembled WGS sequence"/>
</dbReference>
<keyword evidence="3" id="KW-1185">Reference proteome</keyword>
<accession>A0A918VLW7</accession>
<reference evidence="2" key="1">
    <citation type="journal article" date="2014" name="Int. J. Syst. Evol. Microbiol.">
        <title>Complete genome sequence of Corynebacterium casei LMG S-19264T (=DSM 44701T), isolated from a smear-ripened cheese.</title>
        <authorList>
            <consortium name="US DOE Joint Genome Institute (JGI-PGF)"/>
            <person name="Walter F."/>
            <person name="Albersmeier A."/>
            <person name="Kalinowski J."/>
            <person name="Ruckert C."/>
        </authorList>
    </citation>
    <scope>NUCLEOTIDE SEQUENCE</scope>
    <source>
        <strain evidence="2">KCTC 32437</strain>
    </source>
</reference>
<comment type="caution">
    <text evidence="2">The sequence shown here is derived from an EMBL/GenBank/DDBJ whole genome shotgun (WGS) entry which is preliminary data.</text>
</comment>